<gene>
    <name evidence="1" type="ORF">CDG81_22845</name>
    <name evidence="2" type="ORF">IL38_01975</name>
</gene>
<protein>
    <submittedName>
        <fullName evidence="1">Uncharacterized protein</fullName>
    </submittedName>
</protein>
<proteinExistence type="predicted"/>
<accession>A0A099DBB2</accession>
<dbReference type="AlphaFoldDB" id="A0A099DBB2"/>
<dbReference type="OrthoDB" id="4338579at2"/>
<dbReference type="HOGENOM" id="CLU_206931_0_0_11"/>
<evidence type="ECO:0000313" key="4">
    <source>
        <dbReference type="Proteomes" id="UP000215043"/>
    </source>
</evidence>
<dbReference type="InterPro" id="IPR036249">
    <property type="entry name" value="Thioredoxin-like_sf"/>
</dbReference>
<dbReference type="eggNOG" id="COG0526">
    <property type="taxonomic scope" value="Bacteria"/>
</dbReference>
<dbReference type="EMBL" id="CP022752">
    <property type="protein sequence ID" value="ASU80631.1"/>
    <property type="molecule type" value="Genomic_DNA"/>
</dbReference>
<name>A0A099DBB2_9ACTN</name>
<dbReference type="SUPFAM" id="SSF52833">
    <property type="entry name" value="Thioredoxin-like"/>
    <property type="match status" value="1"/>
</dbReference>
<keyword evidence="3" id="KW-1185">Reference proteome</keyword>
<dbReference type="Proteomes" id="UP000215043">
    <property type="component" value="Chromosome"/>
</dbReference>
<reference evidence="2 3" key="1">
    <citation type="journal article" date="2014" name="PLoS ONE">
        <title>Identification and Characterization of a New Erythromycin Biosynthetic Gene Cluster in Actinopolyspora erythraea YIM90600, a Novel Erythronolide-Producing Halophilic Actinomycete Isolated from Salt Field.</title>
        <authorList>
            <person name="Chen D."/>
            <person name="Feng J."/>
            <person name="Huang L."/>
            <person name="Zhang Q."/>
            <person name="Wu J."/>
            <person name="Zhu X."/>
            <person name="Duan Y."/>
            <person name="Xu Z."/>
        </authorList>
    </citation>
    <scope>NUCLEOTIDE SEQUENCE [LARGE SCALE GENOMIC DNA]</scope>
    <source>
        <strain evidence="2 3">YIM90600</strain>
    </source>
</reference>
<dbReference type="Proteomes" id="UP000029737">
    <property type="component" value="Unassembled WGS sequence"/>
</dbReference>
<dbReference type="EMBL" id="JPMV01000009">
    <property type="protein sequence ID" value="KGI82685.1"/>
    <property type="molecule type" value="Genomic_DNA"/>
</dbReference>
<reference evidence="1 4" key="2">
    <citation type="submission" date="2017-08" db="EMBL/GenBank/DDBJ databases">
        <title>The complete genome sequence of moderately halophilic actinomycete Actinopolyspora erythraea YIM 90600, the producer of novel erythromycin, novel actinopolysporins A-C and tubercidin.</title>
        <authorList>
            <person name="Yin M."/>
            <person name="Tang S."/>
        </authorList>
    </citation>
    <scope>NUCLEOTIDE SEQUENCE [LARGE SCALE GENOMIC DNA]</scope>
    <source>
        <strain evidence="1 4">YIM 90600</strain>
    </source>
</reference>
<evidence type="ECO:0000313" key="3">
    <source>
        <dbReference type="Proteomes" id="UP000029737"/>
    </source>
</evidence>
<sequence>MLFDTNVSTSQRNRRVRVRAPELTGREWLNTGGRTQRLAELRGRFVLLDFWAFQTEVSTGPLSV</sequence>
<dbReference type="Gene3D" id="3.40.30.10">
    <property type="entry name" value="Glutaredoxin"/>
    <property type="match status" value="1"/>
</dbReference>
<dbReference type="KEGG" id="aey:CDG81_22845"/>
<evidence type="ECO:0000313" key="1">
    <source>
        <dbReference type="EMBL" id="ASU80631.1"/>
    </source>
</evidence>
<evidence type="ECO:0000313" key="2">
    <source>
        <dbReference type="EMBL" id="KGI82685.1"/>
    </source>
</evidence>
<organism evidence="1 4">
    <name type="scientific">Actinopolyspora erythraea</name>
    <dbReference type="NCBI Taxonomy" id="414996"/>
    <lineage>
        <taxon>Bacteria</taxon>
        <taxon>Bacillati</taxon>
        <taxon>Actinomycetota</taxon>
        <taxon>Actinomycetes</taxon>
        <taxon>Actinopolysporales</taxon>
        <taxon>Actinopolysporaceae</taxon>
        <taxon>Actinopolyspora</taxon>
    </lineage>
</organism>